<dbReference type="Proteomes" id="UP000273786">
    <property type="component" value="Unassembled WGS sequence"/>
</dbReference>
<comment type="caution">
    <text evidence="9">The sequence shown here is derived from an EMBL/GenBank/DDBJ whole genome shotgun (WGS) entry which is preliminary data.</text>
</comment>
<evidence type="ECO:0000313" key="9">
    <source>
        <dbReference type="EMBL" id="RRH91820.1"/>
    </source>
</evidence>
<dbReference type="GO" id="GO:0005886">
    <property type="term" value="C:plasma membrane"/>
    <property type="evidence" value="ECO:0007669"/>
    <property type="project" value="UniProtKB-SubCell"/>
</dbReference>
<dbReference type="AlphaFoldDB" id="A0A3P3EZJ9"/>
<feature type="transmembrane region" description="Helical" evidence="8">
    <location>
        <begin position="176"/>
        <end position="199"/>
    </location>
</feature>
<feature type="transmembrane region" description="Helical" evidence="8">
    <location>
        <begin position="127"/>
        <end position="146"/>
    </location>
</feature>
<feature type="transmembrane region" description="Helical" evidence="8">
    <location>
        <begin position="262"/>
        <end position="295"/>
    </location>
</feature>
<sequence>MTMNTLETKMVEPALPARPADAWRHLSIGAMSRAAVLVALVIFGQAIAPSFLSLANIHVILLAVAAIGIMAYGMTLVVITGEIDLSIAGAAILSCVVGGLLIPTGSAVLVIGATLLTGLVVGLANGALVAALGIPSLIVTLGTLGIGRALANIVSGGQALYPEGLNAYLWLGRGQFAGVPVPVVLLVILGAAAVALTRYSTFGPALYATGGNVRAAKLSGINVVAVRVTVFAISGVCAALAGMLESARLSYINPAGFEGMELSVLAVTVLGGAALTGGVGSISGTLTASLIIGIVNNLLNQLGVSIYLQQVVTAVVILAVVLPGIRQREIAK</sequence>
<feature type="transmembrane region" description="Helical" evidence="8">
    <location>
        <begin position="34"/>
        <end position="52"/>
    </location>
</feature>
<feature type="transmembrane region" description="Helical" evidence="8">
    <location>
        <begin position="58"/>
        <end position="79"/>
    </location>
</feature>
<proteinExistence type="predicted"/>
<keyword evidence="6 8" id="KW-1133">Transmembrane helix</keyword>
<evidence type="ECO:0000256" key="8">
    <source>
        <dbReference type="SAM" id="Phobius"/>
    </source>
</evidence>
<keyword evidence="3" id="KW-1003">Cell membrane</keyword>
<evidence type="ECO:0000256" key="6">
    <source>
        <dbReference type="ARBA" id="ARBA00022989"/>
    </source>
</evidence>
<dbReference type="PANTHER" id="PTHR32196:SF21">
    <property type="entry name" value="ABC TRANSPORTER PERMEASE PROTEIN YPHD-RELATED"/>
    <property type="match status" value="1"/>
</dbReference>
<dbReference type="PANTHER" id="PTHR32196">
    <property type="entry name" value="ABC TRANSPORTER PERMEASE PROTEIN YPHD-RELATED-RELATED"/>
    <property type="match status" value="1"/>
</dbReference>
<feature type="transmembrane region" description="Helical" evidence="8">
    <location>
        <begin position="307"/>
        <end position="325"/>
    </location>
</feature>
<protein>
    <submittedName>
        <fullName evidence="9">ABC transporter permease</fullName>
    </submittedName>
</protein>
<dbReference type="GO" id="GO:0022857">
    <property type="term" value="F:transmembrane transporter activity"/>
    <property type="evidence" value="ECO:0007669"/>
    <property type="project" value="InterPro"/>
</dbReference>
<evidence type="ECO:0000256" key="2">
    <source>
        <dbReference type="ARBA" id="ARBA00022448"/>
    </source>
</evidence>
<dbReference type="InterPro" id="IPR001851">
    <property type="entry name" value="ABC_transp_permease"/>
</dbReference>
<evidence type="ECO:0000256" key="7">
    <source>
        <dbReference type="ARBA" id="ARBA00023136"/>
    </source>
</evidence>
<feature type="transmembrane region" description="Helical" evidence="8">
    <location>
        <begin position="219"/>
        <end position="241"/>
    </location>
</feature>
<evidence type="ECO:0000256" key="4">
    <source>
        <dbReference type="ARBA" id="ARBA00022519"/>
    </source>
</evidence>
<organism evidence="9 10">
    <name type="scientific">Mesorhizobium tamadayense</name>
    <dbReference type="NCBI Taxonomy" id="425306"/>
    <lineage>
        <taxon>Bacteria</taxon>
        <taxon>Pseudomonadati</taxon>
        <taxon>Pseudomonadota</taxon>
        <taxon>Alphaproteobacteria</taxon>
        <taxon>Hyphomicrobiales</taxon>
        <taxon>Phyllobacteriaceae</taxon>
        <taxon>Mesorhizobium</taxon>
    </lineage>
</organism>
<evidence type="ECO:0000256" key="3">
    <source>
        <dbReference type="ARBA" id="ARBA00022475"/>
    </source>
</evidence>
<keyword evidence="2" id="KW-0813">Transport</keyword>
<evidence type="ECO:0000256" key="1">
    <source>
        <dbReference type="ARBA" id="ARBA00004651"/>
    </source>
</evidence>
<dbReference type="OrthoDB" id="7157592at2"/>
<gene>
    <name evidence="9" type="ORF">EH240_31875</name>
</gene>
<dbReference type="Pfam" id="PF02653">
    <property type="entry name" value="BPD_transp_2"/>
    <property type="match status" value="1"/>
</dbReference>
<keyword evidence="5 8" id="KW-0812">Transmembrane</keyword>
<evidence type="ECO:0000256" key="5">
    <source>
        <dbReference type="ARBA" id="ARBA00022692"/>
    </source>
</evidence>
<keyword evidence="7 8" id="KW-0472">Membrane</keyword>
<evidence type="ECO:0000313" key="10">
    <source>
        <dbReference type="Proteomes" id="UP000273786"/>
    </source>
</evidence>
<keyword evidence="4" id="KW-0997">Cell inner membrane</keyword>
<dbReference type="RefSeq" id="WP_125006026.1">
    <property type="nucleotide sequence ID" value="NZ_RQXT01000062.1"/>
</dbReference>
<reference evidence="9 10" key="1">
    <citation type="submission" date="2018-11" db="EMBL/GenBank/DDBJ databases">
        <title>the genome of Mesorhizobium tamadayense DSM 28320.</title>
        <authorList>
            <person name="Gao J."/>
        </authorList>
    </citation>
    <scope>NUCLEOTIDE SEQUENCE [LARGE SCALE GENOMIC DNA]</scope>
    <source>
        <strain evidence="9 10">DSM 28320</strain>
    </source>
</reference>
<name>A0A3P3EZJ9_9HYPH</name>
<dbReference type="EMBL" id="RQXT01000062">
    <property type="protein sequence ID" value="RRH91820.1"/>
    <property type="molecule type" value="Genomic_DNA"/>
</dbReference>
<keyword evidence="10" id="KW-1185">Reference proteome</keyword>
<dbReference type="CDD" id="cd06579">
    <property type="entry name" value="TM_PBP1_transp_AraH_like"/>
    <property type="match status" value="1"/>
</dbReference>
<comment type="subcellular location">
    <subcellularLocation>
        <location evidence="1">Cell membrane</location>
        <topology evidence="1">Multi-pass membrane protein</topology>
    </subcellularLocation>
</comment>
<feature type="transmembrane region" description="Helical" evidence="8">
    <location>
        <begin position="91"/>
        <end position="121"/>
    </location>
</feature>
<accession>A0A3P3EZJ9</accession>